<dbReference type="EMBL" id="JBHRXI010000016">
    <property type="protein sequence ID" value="MFC3615290.1"/>
    <property type="molecule type" value="Genomic_DNA"/>
</dbReference>
<comment type="caution">
    <text evidence="1">The sequence shown here is derived from an EMBL/GenBank/DDBJ whole genome shotgun (WGS) entry which is preliminary data.</text>
</comment>
<proteinExistence type="predicted"/>
<dbReference type="RefSeq" id="WP_386736544.1">
    <property type="nucleotide sequence ID" value="NZ_JBHRXI010000016.1"/>
</dbReference>
<evidence type="ECO:0000313" key="2">
    <source>
        <dbReference type="Proteomes" id="UP001595629"/>
    </source>
</evidence>
<name>A0ABV7TK45_9RHOB</name>
<organism evidence="1 2">
    <name type="scientific">Lutimaribacter marinistellae</name>
    <dbReference type="NCBI Taxonomy" id="1820329"/>
    <lineage>
        <taxon>Bacteria</taxon>
        <taxon>Pseudomonadati</taxon>
        <taxon>Pseudomonadota</taxon>
        <taxon>Alphaproteobacteria</taxon>
        <taxon>Rhodobacterales</taxon>
        <taxon>Roseobacteraceae</taxon>
        <taxon>Lutimaribacter</taxon>
    </lineage>
</organism>
<keyword evidence="2" id="KW-1185">Reference proteome</keyword>
<protein>
    <submittedName>
        <fullName evidence="1">Uncharacterized protein</fullName>
    </submittedName>
</protein>
<sequence length="98" mass="11599">MPEDTRFGFFRFRTDDFQFSIGRRLTDDGIQGGLQIQTEDFQLTLQRTLAEDSRSGLFELKAENFSFRRSWDRDIRDENSNDPQDQVFVEDFSLFDLG</sequence>
<dbReference type="Proteomes" id="UP001595629">
    <property type="component" value="Unassembled WGS sequence"/>
</dbReference>
<reference evidence="2" key="1">
    <citation type="journal article" date="2019" name="Int. J. Syst. Evol. Microbiol.">
        <title>The Global Catalogue of Microorganisms (GCM) 10K type strain sequencing project: providing services to taxonomists for standard genome sequencing and annotation.</title>
        <authorList>
            <consortium name="The Broad Institute Genomics Platform"/>
            <consortium name="The Broad Institute Genome Sequencing Center for Infectious Disease"/>
            <person name="Wu L."/>
            <person name="Ma J."/>
        </authorList>
    </citation>
    <scope>NUCLEOTIDE SEQUENCE [LARGE SCALE GENOMIC DNA]</scope>
    <source>
        <strain evidence="2">KCTC 42911</strain>
    </source>
</reference>
<evidence type="ECO:0000313" key="1">
    <source>
        <dbReference type="EMBL" id="MFC3615290.1"/>
    </source>
</evidence>
<accession>A0ABV7TK45</accession>
<gene>
    <name evidence="1" type="ORF">ACFORG_16130</name>
</gene>